<sequence length="373" mass="43183">TTTSEEIALFIKCSFIATKNGYEGIANVEFLDFELQYNLVKSIRMFQKEEKNYLLALVCTREKAMNHHILDQFAENIHPTNGLDSESMKILYSEICDHATCVTSNISRQGKTEWIKNSSFKLKKAPCTLLISDNVNFGTLVRQLANCKLNTFESLHLDITLITYPHEINFFLFELLTFGIVSNELDIVHLPQTIIFIEIASTIEQYLFESLSLIKYICRQHIEWSLKNFIVSRHLNSPIQIVSHYMNVHSCGTLDDSNICFIENDAIKTPLLAECCRELLKYYFFRGQLDNVFFYRFLEIFVNVLADQLVRLSASSFFQVEQLHVMIQETNIHSSLFEILVSCSKEFATRVIIAKDMQKENIKKENNQEADNT</sequence>
<gene>
    <name evidence="1" type="ORF">GMARGA_LOCUS17712</name>
</gene>
<reference evidence="1 2" key="1">
    <citation type="submission" date="2021-06" db="EMBL/GenBank/DDBJ databases">
        <authorList>
            <person name="Kallberg Y."/>
            <person name="Tangrot J."/>
            <person name="Rosling A."/>
        </authorList>
    </citation>
    <scope>NUCLEOTIDE SEQUENCE [LARGE SCALE GENOMIC DNA]</scope>
    <source>
        <strain evidence="1 2">120-4 pot B 10/14</strain>
    </source>
</reference>
<comment type="caution">
    <text evidence="1">The sequence shown here is derived from an EMBL/GenBank/DDBJ whole genome shotgun (WGS) entry which is preliminary data.</text>
</comment>
<accession>A0ABN7VF44</accession>
<dbReference type="Proteomes" id="UP000789901">
    <property type="component" value="Unassembled WGS sequence"/>
</dbReference>
<dbReference type="EMBL" id="CAJVQB010013595">
    <property type="protein sequence ID" value="CAG8763136.1"/>
    <property type="molecule type" value="Genomic_DNA"/>
</dbReference>
<name>A0ABN7VF44_GIGMA</name>
<proteinExistence type="predicted"/>
<protein>
    <submittedName>
        <fullName evidence="1">26888_t:CDS:1</fullName>
    </submittedName>
</protein>
<evidence type="ECO:0000313" key="1">
    <source>
        <dbReference type="EMBL" id="CAG8763136.1"/>
    </source>
</evidence>
<organism evidence="1 2">
    <name type="scientific">Gigaspora margarita</name>
    <dbReference type="NCBI Taxonomy" id="4874"/>
    <lineage>
        <taxon>Eukaryota</taxon>
        <taxon>Fungi</taxon>
        <taxon>Fungi incertae sedis</taxon>
        <taxon>Mucoromycota</taxon>
        <taxon>Glomeromycotina</taxon>
        <taxon>Glomeromycetes</taxon>
        <taxon>Diversisporales</taxon>
        <taxon>Gigasporaceae</taxon>
        <taxon>Gigaspora</taxon>
    </lineage>
</organism>
<feature type="non-terminal residue" evidence="1">
    <location>
        <position position="1"/>
    </location>
</feature>
<keyword evidence="2" id="KW-1185">Reference proteome</keyword>
<evidence type="ECO:0000313" key="2">
    <source>
        <dbReference type="Proteomes" id="UP000789901"/>
    </source>
</evidence>